<proteinExistence type="predicted"/>
<dbReference type="AlphaFoldDB" id="A0A1B1U432"/>
<evidence type="ECO:0000313" key="2">
    <source>
        <dbReference type="Proteomes" id="UP000092884"/>
    </source>
</evidence>
<protein>
    <submittedName>
        <fullName evidence="1">Uncharacterized protein</fullName>
    </submittedName>
</protein>
<reference evidence="2" key="1">
    <citation type="submission" date="2016-07" db="EMBL/GenBank/DDBJ databases">
        <authorList>
            <person name="Florea S."/>
            <person name="Webb J.S."/>
            <person name="Jaromczyk J."/>
            <person name="Schardl C.L."/>
        </authorList>
    </citation>
    <scope>NUCLEOTIDE SEQUENCE [LARGE SCALE GENOMIC DNA]</scope>
    <source>
        <strain evidence="2">MIT 01-6242</strain>
    </source>
</reference>
<dbReference type="STRING" id="222136.BBW65_01265"/>
<gene>
    <name evidence="1" type="ORF">BBW65_01265</name>
</gene>
<dbReference type="EMBL" id="CP016503">
    <property type="protein sequence ID" value="ANV97520.1"/>
    <property type="molecule type" value="Genomic_DNA"/>
</dbReference>
<sequence>MGCLSKIHNTDLFLDDFLQNLDDLQNKIAIIHTLLIYEITICNIGYNPLIIDFAQYFLAIL</sequence>
<dbReference type="KEGG" id="het:BBW65_01265"/>
<dbReference type="Proteomes" id="UP000092884">
    <property type="component" value="Chromosome"/>
</dbReference>
<evidence type="ECO:0000313" key="1">
    <source>
        <dbReference type="EMBL" id="ANV97520.1"/>
    </source>
</evidence>
<name>A0A1B1U432_9HELI</name>
<organism evidence="1 2">
    <name type="scientific">Helicobacter enhydrae</name>
    <dbReference type="NCBI Taxonomy" id="222136"/>
    <lineage>
        <taxon>Bacteria</taxon>
        <taxon>Pseudomonadati</taxon>
        <taxon>Campylobacterota</taxon>
        <taxon>Epsilonproteobacteria</taxon>
        <taxon>Campylobacterales</taxon>
        <taxon>Helicobacteraceae</taxon>
        <taxon>Helicobacter</taxon>
    </lineage>
</organism>
<accession>A0A1B1U432</accession>
<keyword evidence="2" id="KW-1185">Reference proteome</keyword>